<organism evidence="1 2">
    <name type="scientific">Synechococcus phage S-SSM7</name>
    <dbReference type="NCBI Taxonomy" id="445686"/>
    <lineage>
        <taxon>Viruses</taxon>
        <taxon>Duplodnaviria</taxon>
        <taxon>Heunggongvirae</taxon>
        <taxon>Uroviricota</taxon>
        <taxon>Caudoviricetes</taxon>
        <taxon>Pantevenvirales</taxon>
        <taxon>Kyanoviridae</taxon>
        <taxon>Lipsvirus</taxon>
        <taxon>Lipsvirus ssm7</taxon>
    </lineage>
</organism>
<evidence type="ECO:0000313" key="1">
    <source>
        <dbReference type="EMBL" id="ADO98269.1"/>
    </source>
</evidence>
<dbReference type="OrthoDB" id="20975at10239"/>
<dbReference type="Proteomes" id="UP000006527">
    <property type="component" value="Segment"/>
</dbReference>
<protein>
    <submittedName>
        <fullName evidence="1">Uncharacterized protein</fullName>
    </submittedName>
</protein>
<dbReference type="EMBL" id="GU071098">
    <property type="protein sequence ID" value="ADO98269.1"/>
    <property type="molecule type" value="Genomic_DNA"/>
</dbReference>
<keyword evidence="2" id="KW-1185">Reference proteome</keyword>
<reference evidence="1 2" key="1">
    <citation type="journal article" date="2010" name="Environ. Microbiol.">
        <title>Genomic analysis of oceanic cyanobacterial myoviruses compared with T4-like myoviruses from diverse hosts and environments.</title>
        <authorList>
            <person name="Sullivan M.B."/>
            <person name="Huang K.H."/>
            <person name="Ignacio-Espinoza J.C."/>
            <person name="Berlin A.M."/>
            <person name="Kelly L."/>
            <person name="Weigele P.R."/>
            <person name="DeFrancesco A.S."/>
            <person name="Kern S.E."/>
            <person name="Thompson L.R."/>
            <person name="Young S."/>
            <person name="Yandava C."/>
            <person name="Fu R."/>
            <person name="Krastins B."/>
            <person name="Chase M."/>
            <person name="Sarracino D."/>
            <person name="Osburne M.S."/>
            <person name="Henn M.R."/>
            <person name="Chisholm S.W."/>
        </authorList>
    </citation>
    <scope>NUCLEOTIDE SEQUENCE [LARGE SCALE GENOMIC DNA]</scope>
    <source>
        <strain evidence="1">8109-3</strain>
    </source>
</reference>
<name>E3SLC1_9CAUD</name>
<gene>
    <name evidence="1" type="ORF">SSSM7_204</name>
</gene>
<dbReference type="RefSeq" id="YP_004324256.1">
    <property type="nucleotide sequence ID" value="NC_015287.1"/>
</dbReference>
<sequence length="83" mass="10143">MTEYERRAEDPCWQHRQECIAMFTLDSHNTSYIYRREDNTYYWQHCRKKAEDDIFLDADGLQLDLFGKPILSKEYIMKEILCL</sequence>
<proteinExistence type="predicted"/>
<accession>E3SLC1</accession>
<dbReference type="GeneID" id="10328772"/>
<evidence type="ECO:0000313" key="2">
    <source>
        <dbReference type="Proteomes" id="UP000006527"/>
    </source>
</evidence>
<dbReference type="KEGG" id="vg:10328772"/>